<evidence type="ECO:0000256" key="1">
    <source>
        <dbReference type="ARBA" id="ARBA00004613"/>
    </source>
</evidence>
<dbReference type="GO" id="GO:0005576">
    <property type="term" value="C:extracellular region"/>
    <property type="evidence" value="ECO:0007669"/>
    <property type="project" value="UniProtKB-SubCell"/>
</dbReference>
<dbReference type="InterPro" id="IPR009003">
    <property type="entry name" value="Peptidase_S1_PA"/>
</dbReference>
<protein>
    <recommendedName>
        <fullName evidence="8">Peptidase S1 domain-containing protein</fullName>
    </recommendedName>
</protein>
<accession>A0AA38I342</accession>
<dbReference type="InterPro" id="IPR051487">
    <property type="entry name" value="Ser/Thr_Proteases_Immune/Dev"/>
</dbReference>
<evidence type="ECO:0000259" key="8">
    <source>
        <dbReference type="PROSITE" id="PS50240"/>
    </source>
</evidence>
<keyword evidence="2" id="KW-0964">Secreted</keyword>
<dbReference type="SUPFAM" id="SSF50494">
    <property type="entry name" value="Trypsin-like serine proteases"/>
    <property type="match status" value="1"/>
</dbReference>
<keyword evidence="5" id="KW-0720">Serine protease</keyword>
<dbReference type="InterPro" id="IPR043504">
    <property type="entry name" value="Peptidase_S1_PA_chymotrypsin"/>
</dbReference>
<dbReference type="InterPro" id="IPR018114">
    <property type="entry name" value="TRYPSIN_HIS"/>
</dbReference>
<dbReference type="AlphaFoldDB" id="A0AA38I342"/>
<evidence type="ECO:0000256" key="5">
    <source>
        <dbReference type="ARBA" id="ARBA00022825"/>
    </source>
</evidence>
<evidence type="ECO:0000313" key="9">
    <source>
        <dbReference type="EMBL" id="KAJ3648511.1"/>
    </source>
</evidence>
<keyword evidence="10" id="KW-1185">Reference proteome</keyword>
<evidence type="ECO:0000256" key="3">
    <source>
        <dbReference type="ARBA" id="ARBA00022670"/>
    </source>
</evidence>
<dbReference type="FunFam" id="2.40.10.10:FF:000015">
    <property type="entry name" value="Atrial natriuretic peptide-converting enzyme"/>
    <property type="match status" value="1"/>
</dbReference>
<dbReference type="InterPro" id="IPR001314">
    <property type="entry name" value="Peptidase_S1A"/>
</dbReference>
<proteinExistence type="inferred from homology"/>
<dbReference type="PANTHER" id="PTHR24256">
    <property type="entry name" value="TRYPTASE-RELATED"/>
    <property type="match status" value="1"/>
</dbReference>
<keyword evidence="4" id="KW-0378">Hydrolase</keyword>
<dbReference type="PROSITE" id="PS00134">
    <property type="entry name" value="TRYPSIN_HIS"/>
    <property type="match status" value="1"/>
</dbReference>
<evidence type="ECO:0000256" key="7">
    <source>
        <dbReference type="ARBA" id="ARBA00024195"/>
    </source>
</evidence>
<dbReference type="PROSITE" id="PS50240">
    <property type="entry name" value="TRYPSIN_DOM"/>
    <property type="match status" value="1"/>
</dbReference>
<dbReference type="SMART" id="SM00020">
    <property type="entry name" value="Tryp_SPc"/>
    <property type="match status" value="1"/>
</dbReference>
<comment type="similarity">
    <text evidence="7">Belongs to the peptidase S1 family. CLIP subfamily.</text>
</comment>
<keyword evidence="6" id="KW-1015">Disulfide bond</keyword>
<dbReference type="GO" id="GO:0006508">
    <property type="term" value="P:proteolysis"/>
    <property type="evidence" value="ECO:0007669"/>
    <property type="project" value="UniProtKB-KW"/>
</dbReference>
<name>A0AA38I342_9CUCU</name>
<dbReference type="CDD" id="cd00190">
    <property type="entry name" value="Tryp_SPc"/>
    <property type="match status" value="1"/>
</dbReference>
<reference evidence="9" key="1">
    <citation type="journal article" date="2023" name="G3 (Bethesda)">
        <title>Whole genome assemblies of Zophobas morio and Tenebrio molitor.</title>
        <authorList>
            <person name="Kaur S."/>
            <person name="Stinson S.A."/>
            <person name="diCenzo G.C."/>
        </authorList>
    </citation>
    <scope>NUCLEOTIDE SEQUENCE</scope>
    <source>
        <strain evidence="9">QUZm001</strain>
    </source>
</reference>
<dbReference type="Gene3D" id="2.40.10.10">
    <property type="entry name" value="Trypsin-like serine proteases"/>
    <property type="match status" value="1"/>
</dbReference>
<dbReference type="PRINTS" id="PR00722">
    <property type="entry name" value="CHYMOTRYPSIN"/>
</dbReference>
<evidence type="ECO:0000256" key="2">
    <source>
        <dbReference type="ARBA" id="ARBA00022525"/>
    </source>
</evidence>
<dbReference type="GO" id="GO:0004252">
    <property type="term" value="F:serine-type endopeptidase activity"/>
    <property type="evidence" value="ECO:0007669"/>
    <property type="project" value="InterPro"/>
</dbReference>
<sequence length="341" mass="37791">MLVVNNFYEFSWTSVSRTNSLTMMSSQQRFFSPCLFSSQYTIGGKFMCTLTAMHKTPIPTTSSRPATCNCGWRKKVKIVGGEDTEVNEFPSMAALVDKFTYDAFCGASIISEMYSLTAAHCLLRKKPSDLGLLVGDHILSTGNDTDAATLYKISDFIMHLEYDSNTQVNDIAIVKTVKPIEFSLEVGPVCLPFRHTWMDFFAETVTAVGWGFTDFSGNKSDTLQKVDLSVVANSYCASELPDPVTDQQICTYAPDKDACLSDSGGPLFWEDDEARKLNLVGIISYGIGCATDKPSVNTRVTAYLAWILSETTGNPWLKLAASDYFECVFLQMLFIALNRKK</sequence>
<keyword evidence="3" id="KW-0645">Protease</keyword>
<feature type="domain" description="Peptidase S1" evidence="8">
    <location>
        <begin position="78"/>
        <end position="312"/>
    </location>
</feature>
<dbReference type="InterPro" id="IPR001254">
    <property type="entry name" value="Trypsin_dom"/>
</dbReference>
<dbReference type="Proteomes" id="UP001168821">
    <property type="component" value="Unassembled WGS sequence"/>
</dbReference>
<dbReference type="EMBL" id="JALNTZ010000006">
    <property type="protein sequence ID" value="KAJ3648511.1"/>
    <property type="molecule type" value="Genomic_DNA"/>
</dbReference>
<dbReference type="Pfam" id="PF00089">
    <property type="entry name" value="Trypsin"/>
    <property type="match status" value="1"/>
</dbReference>
<gene>
    <name evidence="9" type="ORF">Zmor_020308</name>
</gene>
<comment type="subcellular location">
    <subcellularLocation>
        <location evidence="1">Secreted</location>
    </subcellularLocation>
</comment>
<evidence type="ECO:0000313" key="10">
    <source>
        <dbReference type="Proteomes" id="UP001168821"/>
    </source>
</evidence>
<evidence type="ECO:0000256" key="6">
    <source>
        <dbReference type="ARBA" id="ARBA00023157"/>
    </source>
</evidence>
<comment type="caution">
    <text evidence="9">The sequence shown here is derived from an EMBL/GenBank/DDBJ whole genome shotgun (WGS) entry which is preliminary data.</text>
</comment>
<organism evidence="9 10">
    <name type="scientific">Zophobas morio</name>
    <dbReference type="NCBI Taxonomy" id="2755281"/>
    <lineage>
        <taxon>Eukaryota</taxon>
        <taxon>Metazoa</taxon>
        <taxon>Ecdysozoa</taxon>
        <taxon>Arthropoda</taxon>
        <taxon>Hexapoda</taxon>
        <taxon>Insecta</taxon>
        <taxon>Pterygota</taxon>
        <taxon>Neoptera</taxon>
        <taxon>Endopterygota</taxon>
        <taxon>Coleoptera</taxon>
        <taxon>Polyphaga</taxon>
        <taxon>Cucujiformia</taxon>
        <taxon>Tenebrionidae</taxon>
        <taxon>Zophobas</taxon>
    </lineage>
</organism>
<evidence type="ECO:0000256" key="4">
    <source>
        <dbReference type="ARBA" id="ARBA00022801"/>
    </source>
</evidence>